<dbReference type="Proteomes" id="UP000013248">
    <property type="component" value="Unassembled WGS sequence"/>
</dbReference>
<protein>
    <recommendedName>
        <fullName evidence="1">Lcl C-terminal domain-containing protein</fullName>
    </recommendedName>
</protein>
<name>N9NCE6_9GAMM</name>
<dbReference type="PANTHER" id="PTHR35812">
    <property type="entry name" value="LIPOPROTEIN"/>
    <property type="match status" value="1"/>
</dbReference>
<proteinExistence type="predicted"/>
<organism evidence="2 3">
    <name type="scientific">Acinetobacter modestus</name>
    <dbReference type="NCBI Taxonomy" id="1776740"/>
    <lineage>
        <taxon>Bacteria</taxon>
        <taxon>Pseudomonadati</taxon>
        <taxon>Pseudomonadota</taxon>
        <taxon>Gammaproteobacteria</taxon>
        <taxon>Moraxellales</taxon>
        <taxon>Moraxellaceae</taxon>
        <taxon>Acinetobacter</taxon>
    </lineage>
</organism>
<dbReference type="STRING" id="1217705.F900_02470"/>
<dbReference type="InterPro" id="IPR011460">
    <property type="entry name" value="Lcl_C"/>
</dbReference>
<dbReference type="PATRIC" id="fig|1217705.3.peg.2404"/>
<evidence type="ECO:0000313" key="2">
    <source>
        <dbReference type="EMBL" id="ENW99664.1"/>
    </source>
</evidence>
<dbReference type="PANTHER" id="PTHR35812:SF1">
    <property type="entry name" value="LIPOPROTEIN"/>
    <property type="match status" value="1"/>
</dbReference>
<comment type="caution">
    <text evidence="2">The sequence shown here is derived from an EMBL/GenBank/DDBJ whole genome shotgun (WGS) entry which is preliminary data.</text>
</comment>
<feature type="domain" description="Lcl C-terminal" evidence="1">
    <location>
        <begin position="197"/>
        <end position="345"/>
    </location>
</feature>
<evidence type="ECO:0000259" key="1">
    <source>
        <dbReference type="Pfam" id="PF07603"/>
    </source>
</evidence>
<reference evidence="2 3" key="1">
    <citation type="submission" date="2013-02" db="EMBL/GenBank/DDBJ databases">
        <title>The Genome Sequence of Acinetobacter sp. ANC 3862.</title>
        <authorList>
            <consortium name="The Broad Institute Genome Sequencing Platform"/>
            <consortium name="The Broad Institute Genome Sequencing Center for Infectious Disease"/>
            <person name="Cerqueira G."/>
            <person name="Feldgarden M."/>
            <person name="Courvalin P."/>
            <person name="Perichon B."/>
            <person name="Grillot-Courvalin C."/>
            <person name="Clermont D."/>
            <person name="Rocha E."/>
            <person name="Yoon E.-J."/>
            <person name="Nemec A."/>
            <person name="Walker B."/>
            <person name="Young S.K."/>
            <person name="Zeng Q."/>
            <person name="Gargeya S."/>
            <person name="Fitzgerald M."/>
            <person name="Haas B."/>
            <person name="Abouelleil A."/>
            <person name="Alvarado L."/>
            <person name="Arachchi H.M."/>
            <person name="Berlin A.M."/>
            <person name="Chapman S.B."/>
            <person name="Dewar J."/>
            <person name="Goldberg J."/>
            <person name="Griggs A."/>
            <person name="Gujja S."/>
            <person name="Hansen M."/>
            <person name="Howarth C."/>
            <person name="Imamovic A."/>
            <person name="Larimer J."/>
            <person name="McCowan C."/>
            <person name="Murphy C."/>
            <person name="Neiman D."/>
            <person name="Pearson M."/>
            <person name="Priest M."/>
            <person name="Roberts A."/>
            <person name="Saif S."/>
            <person name="Shea T."/>
            <person name="Sisk P."/>
            <person name="Sykes S."/>
            <person name="Wortman J."/>
            <person name="Nusbaum C."/>
            <person name="Birren B."/>
        </authorList>
    </citation>
    <scope>NUCLEOTIDE SEQUENCE [LARGE SCALE GENOMIC DNA]</scope>
    <source>
        <strain evidence="2 3">ANC 3862</strain>
    </source>
</reference>
<dbReference type="eggNOG" id="COG5276">
    <property type="taxonomic scope" value="Bacteria"/>
</dbReference>
<evidence type="ECO:0000313" key="3">
    <source>
        <dbReference type="Proteomes" id="UP000013248"/>
    </source>
</evidence>
<dbReference type="EMBL" id="APRP01000028">
    <property type="protein sequence ID" value="ENW99664.1"/>
    <property type="molecule type" value="Genomic_DNA"/>
</dbReference>
<sequence>MEKYKLSILCGAMLLTACGGGNGGNNNSTEVKPEPVPTPTCTSTQYLEGNICKDKVAQTITGLTLPNSINVDQTVSLSAQSSAGLALTYTSKTVDNCRITGDLGQQKVEMFSVGVCTIEANQAGNGKTLAALPVSASSTILPVLTTTGITLCGTNDKNNLVCNASNLGELLGLGQDGEVQAGKKMTYSLIKHNNDECIKDQITGLVWEQKTADAKLRDSNWRYSWFNANTQTNGGNAGSQASSTTCGSTLTSCNTTAYIEALNKANYCGYNDWRLPTRSELINLTDYSSTQPSLNPIFTNTTVVDRYWSSTTSTKQSTQAWMSDFKDGAASPAFKDYMGHIRAVRASQ</sequence>
<dbReference type="RefSeq" id="WP_005217900.1">
    <property type="nucleotide sequence ID" value="NZ_KB850089.1"/>
</dbReference>
<gene>
    <name evidence="2" type="ORF">F900_02470</name>
</gene>
<dbReference type="AlphaFoldDB" id="N9NCE6"/>
<dbReference type="PROSITE" id="PS51257">
    <property type="entry name" value="PROKAR_LIPOPROTEIN"/>
    <property type="match status" value="1"/>
</dbReference>
<dbReference type="HOGENOM" id="CLU_876487_0_0_6"/>
<dbReference type="Pfam" id="PF07603">
    <property type="entry name" value="Lcl_C"/>
    <property type="match status" value="1"/>
</dbReference>
<accession>N9NCE6</accession>